<sequence>MATALSWSGGKDSALALHALRQAGTPPDLLLTTFDETTGTVPHHGVAMDLLRAQAAAAGLPLHAIAIPPAATNASYEDRLRAAFARPPLDAVDTVAFGDLFLEDLRAYREARMHDAGLAAAFPLWGRDTGPLAHAFIDAGFRAILVSVDGEQIAHDLLGRTFDRGLLTDLPPTADPCGENGEFHTFVFGGPIFARPLAVQPAGRWTSPDGRFAYLDLRSGAGTCSAPTRTPTPCRSPTPPA</sequence>
<dbReference type="InterPro" id="IPR002761">
    <property type="entry name" value="Diphthami_syn_dom"/>
</dbReference>
<dbReference type="Proteomes" id="UP001162834">
    <property type="component" value="Chromosome"/>
</dbReference>
<dbReference type="SUPFAM" id="SSF52402">
    <property type="entry name" value="Adenine nucleotide alpha hydrolases-like"/>
    <property type="match status" value="1"/>
</dbReference>
<dbReference type="RefSeq" id="WP_259313808.1">
    <property type="nucleotide sequence ID" value="NZ_CP087164.1"/>
</dbReference>
<evidence type="ECO:0000259" key="1">
    <source>
        <dbReference type="Pfam" id="PF01902"/>
    </source>
</evidence>
<dbReference type="Gene3D" id="3.90.1490.10">
    <property type="entry name" value="putative n-type atp pyrophosphatase, domain 2"/>
    <property type="match status" value="1"/>
</dbReference>
<dbReference type="InterPro" id="IPR014729">
    <property type="entry name" value="Rossmann-like_a/b/a_fold"/>
</dbReference>
<proteinExistence type="predicted"/>
<protein>
    <recommendedName>
        <fullName evidence="1">Diphthamide synthase domain-containing protein</fullName>
    </recommendedName>
</protein>
<accession>A0A9E6XT39</accession>
<dbReference type="AlphaFoldDB" id="A0A9E6XT39"/>
<dbReference type="KEGG" id="sbae:DSM104329_00490"/>
<evidence type="ECO:0000313" key="3">
    <source>
        <dbReference type="Proteomes" id="UP001162834"/>
    </source>
</evidence>
<keyword evidence="3" id="KW-1185">Reference proteome</keyword>
<feature type="domain" description="Diphthamide synthase" evidence="1">
    <location>
        <begin position="1"/>
        <end position="202"/>
    </location>
</feature>
<dbReference type="Gene3D" id="3.40.50.620">
    <property type="entry name" value="HUPs"/>
    <property type="match status" value="1"/>
</dbReference>
<name>A0A9E6XT39_9ACTN</name>
<gene>
    <name evidence="2" type="ORF">DSM104329_00490</name>
</gene>
<dbReference type="CDD" id="cd01994">
    <property type="entry name" value="AANH_PF0828-like"/>
    <property type="match status" value="1"/>
</dbReference>
<organism evidence="2 3">
    <name type="scientific">Capillimicrobium parvum</name>
    <dbReference type="NCBI Taxonomy" id="2884022"/>
    <lineage>
        <taxon>Bacteria</taxon>
        <taxon>Bacillati</taxon>
        <taxon>Actinomycetota</taxon>
        <taxon>Thermoleophilia</taxon>
        <taxon>Solirubrobacterales</taxon>
        <taxon>Capillimicrobiaceae</taxon>
        <taxon>Capillimicrobium</taxon>
    </lineage>
</organism>
<dbReference type="EMBL" id="CP087164">
    <property type="protein sequence ID" value="UGS34119.1"/>
    <property type="molecule type" value="Genomic_DNA"/>
</dbReference>
<evidence type="ECO:0000313" key="2">
    <source>
        <dbReference type="EMBL" id="UGS34119.1"/>
    </source>
</evidence>
<reference evidence="2" key="1">
    <citation type="journal article" date="2022" name="Int. J. Syst. Evol. Microbiol.">
        <title>Pseudomonas aegrilactucae sp. nov. and Pseudomonas morbosilactucae sp. nov., pathogens causing bacterial rot of lettuce in Japan.</title>
        <authorList>
            <person name="Sawada H."/>
            <person name="Fujikawa T."/>
            <person name="Satou M."/>
        </authorList>
    </citation>
    <scope>NUCLEOTIDE SEQUENCE</scope>
    <source>
        <strain evidence="2">0166_1</strain>
    </source>
</reference>
<dbReference type="Pfam" id="PF01902">
    <property type="entry name" value="Diphthami_syn_2"/>
    <property type="match status" value="1"/>
</dbReference>